<keyword evidence="1" id="KW-0472">Membrane</keyword>
<keyword evidence="1" id="KW-0812">Transmembrane</keyword>
<dbReference type="AlphaFoldDB" id="A0A067Q7M9"/>
<dbReference type="STRING" id="933084.A0A067Q7M9"/>
<dbReference type="Gene3D" id="3.40.50.11350">
    <property type="match status" value="1"/>
</dbReference>
<accession>A0A067Q7M9</accession>
<dbReference type="Proteomes" id="UP000027265">
    <property type="component" value="Unassembled WGS sequence"/>
</dbReference>
<dbReference type="InParanoid" id="A0A067Q7M9"/>
<dbReference type="OrthoDB" id="2559662at2759"/>
<dbReference type="CDD" id="cd11296">
    <property type="entry name" value="O-FucT_like"/>
    <property type="match status" value="1"/>
</dbReference>
<protein>
    <submittedName>
        <fullName evidence="2">Uncharacterized protein</fullName>
    </submittedName>
</protein>
<sequence>MFNLLDKRHSWRRSSEHSVLPIKSSDSASFFTGQRPYPKRYRRLTLALLTVSIFGLFYCLGSSNPTPGRLYDLLESAVLLDPLGNRLPPLYERWHEQESRLPQHDPDLPFPEGKHAKFFWVANHVTASGWGNSMQETLFDSHIAYAAKRSFVFVNYTWNTDGSDYTDYNGKLIPSRIPLSALITGPTAGAPYPPGSDPEAPRAVSKEYFDRVCPHPKIIHSDEVLSQLPPDATASQILQGWVEKLDSIEDRCVEVDSQSRQIFSIWTFGSRKVLDIWPTIKDSPILTGFGWSPLIHAAYENNKHLFLSPPTFFHRIASALSYPIHLLSSIFSPSSSRDDPYAEIPGLLAIHIRKGDFASHCDHLATWNSVFNGFNQFPSFPDKFTPPPNSEWGSTSEENRDIYMSHCFPSIEQIVDKIEVVRKAEIENARKRRGVWLGAGRGGSGSHEKGVYGNHGMGELKRIYVMTNAKPEWIEELREALRERARREGWEGWEAIVSSREVALNWEQKYVAQSVDMMVGQKAQVLIGNGFSSLTSNIVMLRMARDFPPESIRFW</sequence>
<organism evidence="2 3">
    <name type="scientific">Jaapia argillacea MUCL 33604</name>
    <dbReference type="NCBI Taxonomy" id="933084"/>
    <lineage>
        <taxon>Eukaryota</taxon>
        <taxon>Fungi</taxon>
        <taxon>Dikarya</taxon>
        <taxon>Basidiomycota</taxon>
        <taxon>Agaricomycotina</taxon>
        <taxon>Agaricomycetes</taxon>
        <taxon>Agaricomycetidae</taxon>
        <taxon>Jaapiales</taxon>
        <taxon>Jaapiaceae</taxon>
        <taxon>Jaapia</taxon>
    </lineage>
</organism>
<keyword evidence="1" id="KW-1133">Transmembrane helix</keyword>
<feature type="transmembrane region" description="Helical" evidence="1">
    <location>
        <begin position="44"/>
        <end position="63"/>
    </location>
</feature>
<evidence type="ECO:0000256" key="1">
    <source>
        <dbReference type="SAM" id="Phobius"/>
    </source>
</evidence>
<keyword evidence="3" id="KW-1185">Reference proteome</keyword>
<proteinExistence type="predicted"/>
<name>A0A067Q7M9_9AGAM</name>
<gene>
    <name evidence="2" type="ORF">JAAARDRAFT_202479</name>
</gene>
<dbReference type="EMBL" id="KL197710">
    <property type="protein sequence ID" value="KDQ62949.1"/>
    <property type="molecule type" value="Genomic_DNA"/>
</dbReference>
<dbReference type="HOGENOM" id="CLU_014826_0_0_1"/>
<reference evidence="3" key="1">
    <citation type="journal article" date="2014" name="Proc. Natl. Acad. Sci. U.S.A.">
        <title>Extensive sampling of basidiomycete genomes demonstrates inadequacy of the white-rot/brown-rot paradigm for wood decay fungi.</title>
        <authorList>
            <person name="Riley R."/>
            <person name="Salamov A.A."/>
            <person name="Brown D.W."/>
            <person name="Nagy L.G."/>
            <person name="Floudas D."/>
            <person name="Held B.W."/>
            <person name="Levasseur A."/>
            <person name="Lombard V."/>
            <person name="Morin E."/>
            <person name="Otillar R."/>
            <person name="Lindquist E.A."/>
            <person name="Sun H."/>
            <person name="LaButti K.M."/>
            <person name="Schmutz J."/>
            <person name="Jabbour D."/>
            <person name="Luo H."/>
            <person name="Baker S.E."/>
            <person name="Pisabarro A.G."/>
            <person name="Walton J.D."/>
            <person name="Blanchette R.A."/>
            <person name="Henrissat B."/>
            <person name="Martin F."/>
            <person name="Cullen D."/>
            <person name="Hibbett D.S."/>
            <person name="Grigoriev I.V."/>
        </authorList>
    </citation>
    <scope>NUCLEOTIDE SEQUENCE [LARGE SCALE GENOMIC DNA]</scope>
    <source>
        <strain evidence="3">MUCL 33604</strain>
    </source>
</reference>
<evidence type="ECO:0000313" key="3">
    <source>
        <dbReference type="Proteomes" id="UP000027265"/>
    </source>
</evidence>
<evidence type="ECO:0000313" key="2">
    <source>
        <dbReference type="EMBL" id="KDQ62949.1"/>
    </source>
</evidence>